<feature type="domain" description="Penicillin-binding protein dimerisation" evidence="12">
    <location>
        <begin position="101"/>
        <end position="176"/>
    </location>
</feature>
<evidence type="ECO:0000256" key="8">
    <source>
        <dbReference type="ARBA" id="ARBA00023136"/>
    </source>
</evidence>
<dbReference type="STRING" id="1618356.UU93_C0003G0019"/>
<evidence type="ECO:0000256" key="1">
    <source>
        <dbReference type="ARBA" id="ARBA00004167"/>
    </source>
</evidence>
<dbReference type="GO" id="GO:0005886">
    <property type="term" value="C:plasma membrane"/>
    <property type="evidence" value="ECO:0007669"/>
    <property type="project" value="UniProtKB-SubCell"/>
</dbReference>
<evidence type="ECO:0000256" key="10">
    <source>
        <dbReference type="SAM" id="Phobius"/>
    </source>
</evidence>
<proteinExistence type="predicted"/>
<evidence type="ECO:0000256" key="7">
    <source>
        <dbReference type="ARBA" id="ARBA00022989"/>
    </source>
</evidence>
<dbReference type="EMBL" id="LCCN01000003">
    <property type="protein sequence ID" value="KKS33011.1"/>
    <property type="molecule type" value="Genomic_DNA"/>
</dbReference>
<dbReference type="Gene3D" id="3.40.710.10">
    <property type="entry name" value="DD-peptidase/beta-lactamase superfamily"/>
    <property type="match status" value="1"/>
</dbReference>
<dbReference type="PANTHER" id="PTHR30627:SF2">
    <property type="entry name" value="PEPTIDOGLYCAN D,D-TRANSPEPTIDASE MRDA"/>
    <property type="match status" value="1"/>
</dbReference>
<keyword evidence="8 10" id="KW-0472">Membrane</keyword>
<dbReference type="InterPro" id="IPR012338">
    <property type="entry name" value="Beta-lactam/transpept-like"/>
</dbReference>
<evidence type="ECO:0000313" key="13">
    <source>
        <dbReference type="EMBL" id="KKS33011.1"/>
    </source>
</evidence>
<gene>
    <name evidence="13" type="ORF">UU93_C0003G0019</name>
</gene>
<dbReference type="GO" id="GO:0008360">
    <property type="term" value="P:regulation of cell shape"/>
    <property type="evidence" value="ECO:0007669"/>
    <property type="project" value="UniProtKB-KW"/>
</dbReference>
<dbReference type="Gene3D" id="3.90.1310.10">
    <property type="entry name" value="Penicillin-binding protein 2a (Domain 2)"/>
    <property type="match status" value="1"/>
</dbReference>
<name>A0A0G1AFW0_9BACT</name>
<dbReference type="GO" id="GO:0071555">
    <property type="term" value="P:cell wall organization"/>
    <property type="evidence" value="ECO:0007669"/>
    <property type="project" value="UniProtKB-KW"/>
</dbReference>
<dbReference type="PATRIC" id="fig|1618356.3.peg.209"/>
<evidence type="ECO:0000256" key="6">
    <source>
        <dbReference type="ARBA" id="ARBA00022984"/>
    </source>
</evidence>
<evidence type="ECO:0000256" key="4">
    <source>
        <dbReference type="ARBA" id="ARBA00022692"/>
    </source>
</evidence>
<dbReference type="GO" id="GO:0071972">
    <property type="term" value="F:peptidoglycan L,D-transpeptidase activity"/>
    <property type="evidence" value="ECO:0007669"/>
    <property type="project" value="TreeGrafter"/>
</dbReference>
<dbReference type="AlphaFoldDB" id="A0A0G1AFW0"/>
<keyword evidence="9" id="KW-0961">Cell wall biogenesis/degradation</keyword>
<dbReference type="Pfam" id="PF03717">
    <property type="entry name" value="PBP_dimer"/>
    <property type="match status" value="1"/>
</dbReference>
<dbReference type="InterPro" id="IPR050515">
    <property type="entry name" value="Beta-lactam/transpept"/>
</dbReference>
<keyword evidence="5" id="KW-0133">Cell shape</keyword>
<dbReference type="SUPFAM" id="SSF56519">
    <property type="entry name" value="Penicillin binding protein dimerisation domain"/>
    <property type="match status" value="1"/>
</dbReference>
<accession>A0A0G1AFW0</accession>
<evidence type="ECO:0000313" key="14">
    <source>
        <dbReference type="Proteomes" id="UP000034160"/>
    </source>
</evidence>
<feature type="transmembrane region" description="Helical" evidence="10">
    <location>
        <begin position="35"/>
        <end position="55"/>
    </location>
</feature>
<protein>
    <submittedName>
        <fullName evidence="13">Penicillin-binding protein 2</fullName>
    </submittedName>
</protein>
<evidence type="ECO:0000259" key="12">
    <source>
        <dbReference type="Pfam" id="PF03717"/>
    </source>
</evidence>
<dbReference type="InterPro" id="IPR036138">
    <property type="entry name" value="PBP_dimer_sf"/>
</dbReference>
<comment type="caution">
    <text evidence="13">The sequence shown here is derived from an EMBL/GenBank/DDBJ whole genome shotgun (WGS) entry which is preliminary data.</text>
</comment>
<keyword evidence="3" id="KW-1003">Cell membrane</keyword>
<dbReference type="InterPro" id="IPR005311">
    <property type="entry name" value="PBP_dimer"/>
</dbReference>
<evidence type="ECO:0000256" key="2">
    <source>
        <dbReference type="ARBA" id="ARBA00004236"/>
    </source>
</evidence>
<evidence type="ECO:0000259" key="11">
    <source>
        <dbReference type="Pfam" id="PF00905"/>
    </source>
</evidence>
<comment type="subcellular location">
    <subcellularLocation>
        <location evidence="2">Cell membrane</location>
    </subcellularLocation>
    <subcellularLocation>
        <location evidence="1">Membrane</location>
        <topology evidence="1">Single-pass membrane protein</topology>
    </subcellularLocation>
</comment>
<feature type="domain" description="Penicillin-binding protein transpeptidase" evidence="11">
    <location>
        <begin position="207"/>
        <end position="532"/>
    </location>
</feature>
<dbReference type="SUPFAM" id="SSF56601">
    <property type="entry name" value="beta-lactamase/transpeptidase-like"/>
    <property type="match status" value="1"/>
</dbReference>
<dbReference type="GO" id="GO:0009252">
    <property type="term" value="P:peptidoglycan biosynthetic process"/>
    <property type="evidence" value="ECO:0007669"/>
    <property type="project" value="UniProtKB-KW"/>
</dbReference>
<evidence type="ECO:0000256" key="3">
    <source>
        <dbReference type="ARBA" id="ARBA00022475"/>
    </source>
</evidence>
<keyword evidence="6" id="KW-0573">Peptidoglycan synthesis</keyword>
<keyword evidence="7 10" id="KW-1133">Transmembrane helix</keyword>
<dbReference type="GO" id="GO:0008658">
    <property type="term" value="F:penicillin binding"/>
    <property type="evidence" value="ECO:0007669"/>
    <property type="project" value="InterPro"/>
</dbReference>
<dbReference type="InterPro" id="IPR001460">
    <property type="entry name" value="PCN-bd_Tpept"/>
</dbReference>
<evidence type="ECO:0000256" key="5">
    <source>
        <dbReference type="ARBA" id="ARBA00022960"/>
    </source>
</evidence>
<dbReference type="PANTHER" id="PTHR30627">
    <property type="entry name" value="PEPTIDOGLYCAN D,D-TRANSPEPTIDASE"/>
    <property type="match status" value="1"/>
</dbReference>
<dbReference type="Pfam" id="PF00905">
    <property type="entry name" value="Transpeptidase"/>
    <property type="match status" value="1"/>
</dbReference>
<keyword evidence="4 10" id="KW-0812">Transmembrane</keyword>
<dbReference type="Proteomes" id="UP000034160">
    <property type="component" value="Unassembled WGS sequence"/>
</dbReference>
<reference evidence="13 14" key="1">
    <citation type="journal article" date="2015" name="Nature">
        <title>rRNA introns, odd ribosomes, and small enigmatic genomes across a large radiation of phyla.</title>
        <authorList>
            <person name="Brown C.T."/>
            <person name="Hug L.A."/>
            <person name="Thomas B.C."/>
            <person name="Sharon I."/>
            <person name="Castelle C.J."/>
            <person name="Singh A."/>
            <person name="Wilkins M.J."/>
            <person name="Williams K.H."/>
            <person name="Banfield J.F."/>
        </authorList>
    </citation>
    <scope>NUCLEOTIDE SEQUENCE [LARGE SCALE GENOMIC DNA]</scope>
</reference>
<organism evidence="13 14">
    <name type="scientific">Candidatus Amesbacteria bacterium GW2011_GWA2_42_12</name>
    <dbReference type="NCBI Taxonomy" id="1618356"/>
    <lineage>
        <taxon>Bacteria</taxon>
        <taxon>Candidatus Amesiibacteriota</taxon>
    </lineage>
</organism>
<sequence length="552" mass="58997">MKKFRPGVTFSDFIVSESKTAKLGLPNSAGLGLRLSSWMMLVVAGCLAILLTRLVSLQLLQGGKNLVLANENRIRKIVLPAPRGKILDRNGAILADNDSDGRRIYPLGQYSSHVLGYLGEVGESEVGLLTPKGDKYRNQGLVGRMGLESQYEDSLRGVDGGRLVEVDTLGKIVRELGDRKSESGADLQTTLDASLQKTAGEALTRPGAVVVSNPKTGEILALVSSPSFNPQKVLPTSEFFNRAIGGVYPPGSTFKMITTIAALSEKKVPENFTYTDTGSINVGKFSYTNWFFSQHGRTEGEVGWVKALTRSTDTFFYKVGEMTGSDILAMWANKMGLGAKTGIDIPGEIAGLIPTPGWKQQIKGEAWFLGNTYHMAIGQGDVLATPLQVNLMTNIIATNGTKCVPHLLSTAPSNPPPNLGGGRKEVVCTEVRISSDILNIVKKGMIGACSEGGTAYPFFDWNGQISNPKSQYPIVACKTGTAEYVQSSGKIGSHAWFTVYAPADDPTISVTVLVEGGGEGSTAAAPIARKILAKYFGVEDKFNYSVVQGVGE</sequence>
<evidence type="ECO:0000256" key="9">
    <source>
        <dbReference type="ARBA" id="ARBA00023316"/>
    </source>
</evidence>